<sequence length="252" mass="27959">MPNRRHDSWGQESEHYRGEAEGEDLLAMELAELARDLQDQSPQDLLGAIVRAAVQLIPGVEDGSISILLGRKTVTSQVPTSDLPSRVDAIQMEENEGPCLSAAFNHRTVRIPDMQNEQRWPRFSRRAAAETGVRGMLAFQLFVEDENLGALNLYAKEPHVFDDDSEHIGLLVAAHAAVAFAESRRTVQLNEAIMTRDVIGQAKGILMERHKITSQQAFLLLTTASNRTNTRLTEVAEHLVTSGEMRINPSRG</sequence>
<dbReference type="PIRSF" id="PIRSF036625">
    <property type="entry name" value="GAF_ANTAR"/>
    <property type="match status" value="1"/>
</dbReference>
<dbReference type="Proteomes" id="UP000823823">
    <property type="component" value="Unassembled WGS sequence"/>
</dbReference>
<evidence type="ECO:0000313" key="8">
    <source>
        <dbReference type="Proteomes" id="UP000823823"/>
    </source>
</evidence>
<keyword evidence="4" id="KW-0804">Transcription</keyword>
<dbReference type="AlphaFoldDB" id="A0A9D2RNT0"/>
<organism evidence="7 8">
    <name type="scientific">Candidatus Brachybacterium merdavium</name>
    <dbReference type="NCBI Taxonomy" id="2838513"/>
    <lineage>
        <taxon>Bacteria</taxon>
        <taxon>Bacillati</taxon>
        <taxon>Actinomycetota</taxon>
        <taxon>Actinomycetes</taxon>
        <taxon>Micrococcales</taxon>
        <taxon>Dermabacteraceae</taxon>
        <taxon>Brachybacterium</taxon>
    </lineage>
</organism>
<dbReference type="SUPFAM" id="SSF52172">
    <property type="entry name" value="CheY-like"/>
    <property type="match status" value="1"/>
</dbReference>
<feature type="domain" description="ANTAR" evidence="6">
    <location>
        <begin position="179"/>
        <end position="240"/>
    </location>
</feature>
<evidence type="ECO:0000259" key="6">
    <source>
        <dbReference type="PROSITE" id="PS50921"/>
    </source>
</evidence>
<reference evidence="7" key="1">
    <citation type="journal article" date="2021" name="PeerJ">
        <title>Extensive microbial diversity within the chicken gut microbiome revealed by metagenomics and culture.</title>
        <authorList>
            <person name="Gilroy R."/>
            <person name="Ravi A."/>
            <person name="Getino M."/>
            <person name="Pursley I."/>
            <person name="Horton D.L."/>
            <person name="Alikhan N.F."/>
            <person name="Baker D."/>
            <person name="Gharbi K."/>
            <person name="Hall N."/>
            <person name="Watson M."/>
            <person name="Adriaenssens E.M."/>
            <person name="Foster-Nyarko E."/>
            <person name="Jarju S."/>
            <person name="Secka A."/>
            <person name="Antonio M."/>
            <person name="Oren A."/>
            <person name="Chaudhuri R.R."/>
            <person name="La Ragione R."/>
            <person name="Hildebrand F."/>
            <person name="Pallen M.J."/>
        </authorList>
    </citation>
    <scope>NUCLEOTIDE SEQUENCE</scope>
    <source>
        <strain evidence="7">ChiHjej13B12-24818</strain>
    </source>
</reference>
<evidence type="ECO:0000256" key="1">
    <source>
        <dbReference type="ARBA" id="ARBA00022679"/>
    </source>
</evidence>
<dbReference type="EMBL" id="DWZH01000068">
    <property type="protein sequence ID" value="HJB10654.1"/>
    <property type="molecule type" value="Genomic_DNA"/>
</dbReference>
<dbReference type="InterPro" id="IPR011006">
    <property type="entry name" value="CheY-like_superfamily"/>
</dbReference>
<evidence type="ECO:0000313" key="7">
    <source>
        <dbReference type="EMBL" id="HJB10654.1"/>
    </source>
</evidence>
<keyword evidence="3" id="KW-0805">Transcription regulation</keyword>
<dbReference type="SMART" id="SM01012">
    <property type="entry name" value="ANTAR"/>
    <property type="match status" value="1"/>
</dbReference>
<dbReference type="Pfam" id="PF13185">
    <property type="entry name" value="GAF_2"/>
    <property type="match status" value="1"/>
</dbReference>
<gene>
    <name evidence="7" type="ORF">H9786_09020</name>
</gene>
<dbReference type="GO" id="GO:0003723">
    <property type="term" value="F:RNA binding"/>
    <property type="evidence" value="ECO:0007669"/>
    <property type="project" value="InterPro"/>
</dbReference>
<comment type="caution">
    <text evidence="7">The sequence shown here is derived from an EMBL/GenBank/DDBJ whole genome shotgun (WGS) entry which is preliminary data.</text>
</comment>
<keyword evidence="2" id="KW-0418">Kinase</keyword>
<dbReference type="Gene3D" id="3.30.450.40">
    <property type="match status" value="1"/>
</dbReference>
<dbReference type="InterPro" id="IPR012074">
    <property type="entry name" value="GAF_ANTAR"/>
</dbReference>
<reference evidence="7" key="2">
    <citation type="submission" date="2021-04" db="EMBL/GenBank/DDBJ databases">
        <authorList>
            <person name="Gilroy R."/>
        </authorList>
    </citation>
    <scope>NUCLEOTIDE SEQUENCE</scope>
    <source>
        <strain evidence="7">ChiHjej13B12-24818</strain>
    </source>
</reference>
<keyword evidence="1" id="KW-0808">Transferase</keyword>
<dbReference type="PROSITE" id="PS50921">
    <property type="entry name" value="ANTAR"/>
    <property type="match status" value="1"/>
</dbReference>
<evidence type="ECO:0000256" key="5">
    <source>
        <dbReference type="SAM" id="MobiDB-lite"/>
    </source>
</evidence>
<evidence type="ECO:0000256" key="3">
    <source>
        <dbReference type="ARBA" id="ARBA00023015"/>
    </source>
</evidence>
<dbReference type="InterPro" id="IPR029016">
    <property type="entry name" value="GAF-like_dom_sf"/>
</dbReference>
<dbReference type="SMART" id="SM00065">
    <property type="entry name" value="GAF"/>
    <property type="match status" value="1"/>
</dbReference>
<name>A0A9D2RNT0_9MICO</name>
<dbReference type="GO" id="GO:0016301">
    <property type="term" value="F:kinase activity"/>
    <property type="evidence" value="ECO:0007669"/>
    <property type="project" value="UniProtKB-KW"/>
</dbReference>
<dbReference type="Gene3D" id="1.10.10.10">
    <property type="entry name" value="Winged helix-like DNA-binding domain superfamily/Winged helix DNA-binding domain"/>
    <property type="match status" value="1"/>
</dbReference>
<dbReference type="InterPro" id="IPR003018">
    <property type="entry name" value="GAF"/>
</dbReference>
<accession>A0A9D2RNT0</accession>
<dbReference type="Pfam" id="PF03861">
    <property type="entry name" value="ANTAR"/>
    <property type="match status" value="1"/>
</dbReference>
<proteinExistence type="predicted"/>
<dbReference type="InterPro" id="IPR005561">
    <property type="entry name" value="ANTAR"/>
</dbReference>
<dbReference type="SUPFAM" id="SSF55781">
    <property type="entry name" value="GAF domain-like"/>
    <property type="match status" value="1"/>
</dbReference>
<evidence type="ECO:0000256" key="2">
    <source>
        <dbReference type="ARBA" id="ARBA00022777"/>
    </source>
</evidence>
<dbReference type="InterPro" id="IPR036388">
    <property type="entry name" value="WH-like_DNA-bd_sf"/>
</dbReference>
<protein>
    <submittedName>
        <fullName evidence="7">GAF and ANTAR domain-containing protein</fullName>
    </submittedName>
</protein>
<feature type="region of interest" description="Disordered" evidence="5">
    <location>
        <begin position="1"/>
        <end position="20"/>
    </location>
</feature>
<evidence type="ECO:0000256" key="4">
    <source>
        <dbReference type="ARBA" id="ARBA00023163"/>
    </source>
</evidence>